<dbReference type="OMA" id="KFIEWQF"/>
<dbReference type="GO" id="GO:0005524">
    <property type="term" value="F:ATP binding"/>
    <property type="evidence" value="ECO:0007669"/>
    <property type="project" value="UniProtKB-KW"/>
</dbReference>
<dbReference type="InterPro" id="IPR014729">
    <property type="entry name" value="Rossmann-like_a/b/a_fold"/>
</dbReference>
<organism evidence="13 14">
    <name type="scientific">Plasmodiophora brassicae</name>
    <name type="common">Clubroot disease agent</name>
    <dbReference type="NCBI Taxonomy" id="37360"/>
    <lineage>
        <taxon>Eukaryota</taxon>
        <taxon>Sar</taxon>
        <taxon>Rhizaria</taxon>
        <taxon>Endomyxa</taxon>
        <taxon>Phytomyxea</taxon>
        <taxon>Plasmodiophorida</taxon>
        <taxon>Plasmodiophoridae</taxon>
        <taxon>Plasmodiophora</taxon>
    </lineage>
</organism>
<evidence type="ECO:0000256" key="9">
    <source>
        <dbReference type="RuleBase" id="RU363035"/>
    </source>
</evidence>
<dbReference type="GO" id="GO:0006429">
    <property type="term" value="P:leucyl-tRNA aminoacylation"/>
    <property type="evidence" value="ECO:0007669"/>
    <property type="project" value="InterPro"/>
</dbReference>
<dbReference type="Pfam" id="PF24810">
    <property type="entry name" value="RBD_LARS1"/>
    <property type="match status" value="1"/>
</dbReference>
<keyword evidence="6 9" id="KW-0648">Protein biosynthesis</keyword>
<name>A0A0G4IW78_PLABS</name>
<dbReference type="Gene3D" id="3.90.740.10">
    <property type="entry name" value="Valyl/Leucyl/Isoleucyl-tRNA synthetase, editing domain"/>
    <property type="match status" value="1"/>
</dbReference>
<dbReference type="EC" id="6.1.1.4" evidence="2"/>
<dbReference type="GO" id="GO:0002161">
    <property type="term" value="F:aminoacyl-tRNA deacylase activity"/>
    <property type="evidence" value="ECO:0007669"/>
    <property type="project" value="InterPro"/>
</dbReference>
<dbReference type="PANTHER" id="PTHR45794:SF1">
    <property type="entry name" value="LEUCINE--TRNA LIGASE, CYTOPLASMIC"/>
    <property type="match status" value="1"/>
</dbReference>
<evidence type="ECO:0000256" key="2">
    <source>
        <dbReference type="ARBA" id="ARBA00013164"/>
    </source>
</evidence>
<dbReference type="NCBIfam" id="TIGR00395">
    <property type="entry name" value="leuS_arch"/>
    <property type="match status" value="1"/>
</dbReference>
<evidence type="ECO:0000313" key="13">
    <source>
        <dbReference type="EMBL" id="CEO99497.1"/>
    </source>
</evidence>
<dbReference type="InterPro" id="IPR055416">
    <property type="entry name" value="RBD_LARS1"/>
</dbReference>
<dbReference type="PANTHER" id="PTHR45794">
    <property type="entry name" value="LEUCYL-TRNA SYNTHETASE"/>
    <property type="match status" value="1"/>
</dbReference>
<keyword evidence="14" id="KW-1185">Reference proteome</keyword>
<feature type="domain" description="Aminoacyl-tRNA synthetase class Ia" evidence="10">
    <location>
        <begin position="22"/>
        <end position="103"/>
    </location>
</feature>
<gene>
    <name evidence="13" type="ORF">PBRA_007230</name>
</gene>
<evidence type="ECO:0000256" key="7">
    <source>
        <dbReference type="ARBA" id="ARBA00023146"/>
    </source>
</evidence>
<feature type="domain" description="Aminoacyl-tRNA synthetase class Ia" evidence="10">
    <location>
        <begin position="180"/>
        <end position="763"/>
    </location>
</feature>
<accession>A0A0G4IW78</accession>
<dbReference type="Pfam" id="PF08264">
    <property type="entry name" value="Anticodon_1"/>
    <property type="match status" value="1"/>
</dbReference>
<dbReference type="PROSITE" id="PS00178">
    <property type="entry name" value="AA_TRNA_LIGASE_I"/>
    <property type="match status" value="1"/>
</dbReference>
<evidence type="ECO:0000256" key="3">
    <source>
        <dbReference type="ARBA" id="ARBA00022598"/>
    </source>
</evidence>
<evidence type="ECO:0000256" key="4">
    <source>
        <dbReference type="ARBA" id="ARBA00022741"/>
    </source>
</evidence>
<dbReference type="InterPro" id="IPR009080">
    <property type="entry name" value="tRNAsynth_Ia_anticodon-bd"/>
</dbReference>
<evidence type="ECO:0000256" key="5">
    <source>
        <dbReference type="ARBA" id="ARBA00022840"/>
    </source>
</evidence>
<dbReference type="InterPro" id="IPR002300">
    <property type="entry name" value="aa-tRNA-synth_Ia"/>
</dbReference>
<dbReference type="SUPFAM" id="SSF50677">
    <property type="entry name" value="ValRS/IleRS/LeuRS editing domain"/>
    <property type="match status" value="1"/>
</dbReference>
<dbReference type="InterPro" id="IPR013155">
    <property type="entry name" value="M/V/L/I-tRNA-synth_anticd-bd"/>
</dbReference>
<evidence type="ECO:0000259" key="10">
    <source>
        <dbReference type="Pfam" id="PF00133"/>
    </source>
</evidence>
<dbReference type="Pfam" id="PF00133">
    <property type="entry name" value="tRNA-synt_1"/>
    <property type="match status" value="2"/>
</dbReference>
<evidence type="ECO:0000313" key="14">
    <source>
        <dbReference type="Proteomes" id="UP000039324"/>
    </source>
</evidence>
<evidence type="ECO:0000259" key="12">
    <source>
        <dbReference type="Pfam" id="PF24810"/>
    </source>
</evidence>
<reference evidence="13 14" key="1">
    <citation type="submission" date="2015-02" db="EMBL/GenBank/DDBJ databases">
        <authorList>
            <person name="Chooi Y.-H."/>
        </authorList>
    </citation>
    <scope>NUCLEOTIDE SEQUENCE [LARGE SCALE GENOMIC DNA]</scope>
    <source>
        <strain evidence="13">E3</strain>
    </source>
</reference>
<evidence type="ECO:0000256" key="8">
    <source>
        <dbReference type="ARBA" id="ARBA00030520"/>
    </source>
</evidence>
<keyword evidence="3 9" id="KW-0436">Ligase</keyword>
<dbReference type="SUPFAM" id="SSF52374">
    <property type="entry name" value="Nucleotidylyl transferase"/>
    <property type="match status" value="1"/>
</dbReference>
<keyword evidence="4 9" id="KW-0547">Nucleotide-binding</keyword>
<dbReference type="InterPro" id="IPR001412">
    <property type="entry name" value="aa-tRNA-synth_I_CS"/>
</dbReference>
<evidence type="ECO:0000259" key="11">
    <source>
        <dbReference type="Pfam" id="PF08264"/>
    </source>
</evidence>
<dbReference type="EMBL" id="CDSF01000091">
    <property type="protein sequence ID" value="CEO99497.1"/>
    <property type="molecule type" value="Genomic_DNA"/>
</dbReference>
<feature type="domain" description="Leucine--tRNA ligase RagD-binding" evidence="12">
    <location>
        <begin position="968"/>
        <end position="1044"/>
    </location>
</feature>
<dbReference type="Gene3D" id="1.10.730.10">
    <property type="entry name" value="Isoleucyl-tRNA Synthetase, Domain 1"/>
    <property type="match status" value="1"/>
</dbReference>
<dbReference type="Proteomes" id="UP000039324">
    <property type="component" value="Unassembled WGS sequence"/>
</dbReference>
<keyword evidence="5 9" id="KW-0067">ATP-binding</keyword>
<dbReference type="GO" id="GO:0004823">
    <property type="term" value="F:leucine-tRNA ligase activity"/>
    <property type="evidence" value="ECO:0007669"/>
    <property type="project" value="UniProtKB-EC"/>
</dbReference>
<feature type="domain" description="Methionyl/Valyl/Leucyl/Isoleucyl-tRNA synthetase anticodon-binding" evidence="11">
    <location>
        <begin position="804"/>
        <end position="923"/>
    </location>
</feature>
<dbReference type="InterPro" id="IPR004493">
    <property type="entry name" value="Leu-tRNA-synth_Ia_arc/euk"/>
</dbReference>
<sequence>MTEEKQSFDRRDRLIALEKIAQEKWEQNKSFEVDAPEPGDPLQEKFMVTFPFPYMNGILHLGHAFSLSKAEFAAGYQRMKGRRVLFPFGFHCTGMPIAACAEKLRREIEAFGNPPEFPTDDGDDASEDAIAAPEVAASAPKKKGKLSKKSSKNRYQWQIMEEIGVPPEMIASFADPKTWLAHFPPIAIEHLKRFGIKADFRRSFITTNVNPYFDAFIRWQFNTLKRLGKIMFGKRLSIFSPNENQPCADHDRASGEGVVPQEYTAIKLRLVSKPPPALQSFVDEPSHSGVFLLCATLRPETMYGQTNAWVLPHGDYSCIRGPNSEIWVCSARAAANMSYQELLPTPFGKVETLCVLKGWDLLGAAVKAPNAIHDVIYMLPLLTIKMNKGTGIVTSVPSDSPDDYTALEDLRKDEAFRVKYHVTLEMVSLEAPAIIRTPSLGDRAAKFMCEKMKIANQYDSKKLAEAKLEVYKQGFYEGTMLVGMCAGQPVEIAKPIVKADMISKGQAFSYSEPEREVIARSGNECVVAKTDQWFEEYGEENWRKDVEKHVRERLETYNDIAKEQFIHVVNWLKEWACSRSFGLGTPLPFDPKFVIESLSDSTIYMAYYTIAHILQHGVLNGSQTPATVVRPEQLTDAVFDYIFKSENEDAGIPPECDISVDVLHRMRREFRYFYPVDLRCSGKDLIGNHLTMSLYNHAAMWKSEPALWPRSFYTNGHAMLNDEKMSKSTGNFITMVDACKQYGTDPTRLALADAGDTLDDANVSLVHTGDSAILKLTKELDWIQETFDRINAEPATRREFSLVDKIFNNRINECIHAADKAFARMHFRVALKHGFFDLLNARDLYRASFGEDASKMNSDLLRRYVDVFALLIAPICPHTAEEIWRIAGHSGMIIDAPWPTADEVDLEVSAIAKYLQEVTRAVNVKFGEAMQPKKGPAPTTHPSTLTFYVSIPPMSIATRVGNSIVPQVAREYPAWQKTVLKRIEAIYQEDPSKPVDLGRVSRDIKDVFTRDPELKANLKRATKFAIGVVDEVKSKGRQALATEMPFDERQLLEQNISMMIHGIHLTNPVAVTFDDTGRAAPGNPTIRFTWE</sequence>
<dbReference type="FunFam" id="3.90.740.10:FF:000001">
    <property type="entry name" value="Leucine--tRNA ligase, cytoplasmic"/>
    <property type="match status" value="1"/>
</dbReference>
<comment type="similarity">
    <text evidence="1 9">Belongs to the class-I aminoacyl-tRNA synthetase family.</text>
</comment>
<evidence type="ECO:0000256" key="6">
    <source>
        <dbReference type="ARBA" id="ARBA00022917"/>
    </source>
</evidence>
<keyword evidence="7 9" id="KW-0030">Aminoacyl-tRNA synthetase</keyword>
<dbReference type="OrthoDB" id="10249672at2759"/>
<protein>
    <recommendedName>
        <fullName evidence="2">leucine--tRNA ligase</fullName>
        <ecNumber evidence="2">6.1.1.4</ecNumber>
    </recommendedName>
    <alternativeName>
        <fullName evidence="8">Leucyl-tRNA synthetase</fullName>
    </alternativeName>
</protein>
<proteinExistence type="inferred from homology"/>
<dbReference type="AlphaFoldDB" id="A0A0G4IW78"/>
<dbReference type="STRING" id="37360.A0A0G4IW78"/>
<dbReference type="Gene3D" id="3.40.50.620">
    <property type="entry name" value="HUPs"/>
    <property type="match status" value="1"/>
</dbReference>
<dbReference type="InterPro" id="IPR009008">
    <property type="entry name" value="Val/Leu/Ile-tRNA-synth_edit"/>
</dbReference>
<dbReference type="SUPFAM" id="SSF47323">
    <property type="entry name" value="Anticodon-binding domain of a subclass of class I aminoacyl-tRNA synthetases"/>
    <property type="match status" value="1"/>
</dbReference>
<evidence type="ECO:0000256" key="1">
    <source>
        <dbReference type="ARBA" id="ARBA00005594"/>
    </source>
</evidence>